<dbReference type="EMBL" id="SSMC01000001">
    <property type="protein sequence ID" value="THD69798.1"/>
    <property type="molecule type" value="Genomic_DNA"/>
</dbReference>
<evidence type="ECO:0000256" key="1">
    <source>
        <dbReference type="SAM" id="SignalP"/>
    </source>
</evidence>
<feature type="signal peptide" evidence="1">
    <location>
        <begin position="1"/>
        <end position="19"/>
    </location>
</feature>
<dbReference type="RefSeq" id="WP_136335288.1">
    <property type="nucleotide sequence ID" value="NZ_QXMP01000002.1"/>
</dbReference>
<keyword evidence="3" id="KW-1185">Reference proteome</keyword>
<evidence type="ECO:0008006" key="4">
    <source>
        <dbReference type="Google" id="ProtNLM"/>
    </source>
</evidence>
<evidence type="ECO:0000313" key="2">
    <source>
        <dbReference type="EMBL" id="THD69798.1"/>
    </source>
</evidence>
<reference evidence="2 3" key="1">
    <citation type="submission" date="2019-04" db="EMBL/GenBank/DDBJ databases">
        <title>Draft genome sequence of Robertkochia marina CC-AMO-30D.</title>
        <authorList>
            <person name="Hameed A."/>
            <person name="Lin S.-Y."/>
            <person name="Shahina M."/>
            <person name="Lai W.-A."/>
            <person name="Young C.-C."/>
        </authorList>
    </citation>
    <scope>NUCLEOTIDE SEQUENCE [LARGE SCALE GENOMIC DNA]</scope>
    <source>
        <strain evidence="2 3">CC-AMO-30D</strain>
    </source>
</reference>
<proteinExistence type="predicted"/>
<feature type="chain" id="PRO_5020625220" description="DUF2092 domain-containing protein" evidence="1">
    <location>
        <begin position="20"/>
        <end position="302"/>
    </location>
</feature>
<evidence type="ECO:0000313" key="3">
    <source>
        <dbReference type="Proteomes" id="UP000305939"/>
    </source>
</evidence>
<sequence>MKTYFFVLLVTMLPLLSTAQSVKVFNEIAINDPLEACMGKLESMAGSVELIAIDKPVFPLAENKEDHLICKEVKTPRGTIDRMVFTFGDNQLKYVVARGNVWRVFTEGRTDTAEAYMDYSVYFDDGLFLNRKKDIAWILSPGAIHANLFTWENPLLDDSKDQESISEATTIPEFLAMGARLESMAGPMEENSLFTYKEELDGSDPNAQVQVNCFGVDYLGFPRKVEARFGDNKLNVVWILTGKEEEERIREALLAQFGEPVFVNNDWEIYNNWQVGLRKDKPEVLLMEQEVGLQYKESYFKQ</sequence>
<name>A0A4V3UYI0_9FLAO</name>
<gene>
    <name evidence="2" type="ORF">E7Z59_05580</name>
</gene>
<dbReference type="Proteomes" id="UP000305939">
    <property type="component" value="Unassembled WGS sequence"/>
</dbReference>
<comment type="caution">
    <text evidence="2">The sequence shown here is derived from an EMBL/GenBank/DDBJ whole genome shotgun (WGS) entry which is preliminary data.</text>
</comment>
<dbReference type="AlphaFoldDB" id="A0A4V3UYI0"/>
<dbReference type="OrthoDB" id="1433902at2"/>
<accession>A0A4V3UYI0</accession>
<organism evidence="2 3">
    <name type="scientific">Robertkochia marina</name>
    <dbReference type="NCBI Taxonomy" id="1227945"/>
    <lineage>
        <taxon>Bacteria</taxon>
        <taxon>Pseudomonadati</taxon>
        <taxon>Bacteroidota</taxon>
        <taxon>Flavobacteriia</taxon>
        <taxon>Flavobacteriales</taxon>
        <taxon>Flavobacteriaceae</taxon>
        <taxon>Robertkochia</taxon>
    </lineage>
</organism>
<keyword evidence="1" id="KW-0732">Signal</keyword>
<protein>
    <recommendedName>
        <fullName evidence="4">DUF2092 domain-containing protein</fullName>
    </recommendedName>
</protein>